<dbReference type="GeneID" id="36535514"/>
<reference evidence="2" key="1">
    <citation type="journal article" date="2018" name="Proc. Natl. Acad. Sci. U.S.A.">
        <title>Linking secondary metabolites to gene clusters through genome sequencing of six diverse Aspergillus species.</title>
        <authorList>
            <person name="Kaerboelling I."/>
            <person name="Vesth T.C."/>
            <person name="Frisvad J.C."/>
            <person name="Nybo J.L."/>
            <person name="Theobald S."/>
            <person name="Kuo A."/>
            <person name="Bowyer P."/>
            <person name="Matsuda Y."/>
            <person name="Mondo S."/>
            <person name="Lyhne E.K."/>
            <person name="Kogle M.E."/>
            <person name="Clum A."/>
            <person name="Lipzen A."/>
            <person name="Salamov A."/>
            <person name="Ngan C.Y."/>
            <person name="Daum C."/>
            <person name="Chiniquy J."/>
            <person name="Barry K."/>
            <person name="LaButti K."/>
            <person name="Haridas S."/>
            <person name="Simmons B.A."/>
            <person name="Magnuson J.K."/>
            <person name="Mortensen U.H."/>
            <person name="Larsen T.O."/>
            <person name="Grigoriev I.V."/>
            <person name="Baker S.E."/>
            <person name="Andersen M.R."/>
        </authorList>
    </citation>
    <scope>NUCLEOTIDE SEQUENCE [LARGE SCALE GENOMIC DNA]</scope>
    <source>
        <strain evidence="2">IBT 16806</strain>
    </source>
</reference>
<evidence type="ECO:0000313" key="1">
    <source>
        <dbReference type="EMBL" id="PKX91070.1"/>
    </source>
</evidence>
<dbReference type="RefSeq" id="XP_024679665.1">
    <property type="nucleotide sequence ID" value="XM_024828189.1"/>
</dbReference>
<proteinExistence type="predicted"/>
<accession>A0A2I1C0A8</accession>
<comment type="caution">
    <text evidence="1">The sequence shown here is derived from an EMBL/GenBank/DDBJ whole genome shotgun (WGS) entry which is preliminary data.</text>
</comment>
<protein>
    <submittedName>
        <fullName evidence="1">Uncharacterized protein</fullName>
    </submittedName>
</protein>
<dbReference type="EMBL" id="MSZS01000007">
    <property type="protein sequence ID" value="PKX91070.1"/>
    <property type="molecule type" value="Genomic_DNA"/>
</dbReference>
<evidence type="ECO:0000313" key="2">
    <source>
        <dbReference type="Proteomes" id="UP000234474"/>
    </source>
</evidence>
<organism evidence="1 2">
    <name type="scientific">Aspergillus novofumigatus (strain IBT 16806)</name>
    <dbReference type="NCBI Taxonomy" id="1392255"/>
    <lineage>
        <taxon>Eukaryota</taxon>
        <taxon>Fungi</taxon>
        <taxon>Dikarya</taxon>
        <taxon>Ascomycota</taxon>
        <taxon>Pezizomycotina</taxon>
        <taxon>Eurotiomycetes</taxon>
        <taxon>Eurotiomycetidae</taxon>
        <taxon>Eurotiales</taxon>
        <taxon>Aspergillaceae</taxon>
        <taxon>Aspergillus</taxon>
        <taxon>Aspergillus subgen. Fumigati</taxon>
    </lineage>
</organism>
<dbReference type="VEuPathDB" id="FungiDB:P174DRAFT_444850"/>
<dbReference type="Proteomes" id="UP000234474">
    <property type="component" value="Unassembled WGS sequence"/>
</dbReference>
<gene>
    <name evidence="1" type="ORF">P174DRAFT_444850</name>
</gene>
<name>A0A2I1C0A8_ASPN1</name>
<sequence>MDYDRLRGMKAVATVFGWCRCRASAAGMLNFGSGVVLERTRTERAYVLDMRYYLFFSNGS</sequence>
<dbReference type="AlphaFoldDB" id="A0A2I1C0A8"/>
<keyword evidence="2" id="KW-1185">Reference proteome</keyword>